<keyword evidence="5" id="KW-1185">Reference proteome</keyword>
<evidence type="ECO:0000256" key="1">
    <source>
        <dbReference type="SAM" id="MobiDB-lite"/>
    </source>
</evidence>
<dbReference type="Gene3D" id="3.40.50.980">
    <property type="match status" value="2"/>
</dbReference>
<dbReference type="GO" id="GO:0031177">
    <property type="term" value="F:phosphopantetheine binding"/>
    <property type="evidence" value="ECO:0007669"/>
    <property type="project" value="TreeGrafter"/>
</dbReference>
<dbReference type="Gene3D" id="3.30.559.10">
    <property type="entry name" value="Chloramphenicol acetyltransferase-like domain"/>
    <property type="match status" value="1"/>
</dbReference>
<organism evidence="4 5">
    <name type="scientific">Micromonospora pallida</name>
    <dbReference type="NCBI Taxonomy" id="145854"/>
    <lineage>
        <taxon>Bacteria</taxon>
        <taxon>Bacillati</taxon>
        <taxon>Actinomycetota</taxon>
        <taxon>Actinomycetes</taxon>
        <taxon>Micromonosporales</taxon>
        <taxon>Micromonosporaceae</taxon>
        <taxon>Micromonospora</taxon>
    </lineage>
</organism>
<dbReference type="Pfam" id="PF00668">
    <property type="entry name" value="Condensation"/>
    <property type="match status" value="1"/>
</dbReference>
<dbReference type="Gene3D" id="3.30.559.30">
    <property type="entry name" value="Nonribosomal peptide synthetase, condensation domain"/>
    <property type="match status" value="1"/>
</dbReference>
<dbReference type="GO" id="GO:0003824">
    <property type="term" value="F:catalytic activity"/>
    <property type="evidence" value="ECO:0007669"/>
    <property type="project" value="InterPro"/>
</dbReference>
<protein>
    <submittedName>
        <fullName evidence="4">HxxPF-repeated domain-containing protein</fullName>
    </submittedName>
</protein>
<gene>
    <name evidence="4" type="ORF">GA0074692_2092</name>
</gene>
<proteinExistence type="predicted"/>
<sequence>MGQEGLFDLSPSQEIVWVHESLSPGSRAYNFTAFVVVRGDLDANAVREALGRVLDHHDGLRLELADTADGRPAQRVRARCEPRFRSLDISGEADVDAAFDAVVRAEATTSFDTYEAPLVRWCLVRTGEREHRLIHVEHHLIHDGRSFLILVGDLFRAYRALVAGEPVELPDTVSYTEHLRRVAAVPPGDRAESLAFWHRELEDATFEATLPGLARPGVVRRNHGAQHRQRFAPEVADRIRARSVASGHTVYTTMLGLFAELVRRHCGQDDLIVGTAVGNRYDEINTSVGMFVNTIPLRLRLSGEASVDDMLSDVTETLIRAIPHQDVPIQQLTRAIGRHTSGVENPLFNIAFSGVDDGVPDVRVPGLDVVLSEGHNFGTTRFDLDLVLIPDARRVVGPRVGPAALDLHWDYDADLFTEETVRMLADRLAALVEAYLDAPETAPVASLAAAPTPVASLAAAPAPAASLAPDDGAGEARHPVVSGVLLPPGRDPEAVAVVSGALTLTYRDLDARVQRVATALTAAGVAPGQPVAVLLPRGLDVVVTLLACARVGAVYCPMSPADPAERLHLLLDRLRPALVVTDAATAGRLPAVPAPSRCSTAAGGRPPGRRRPSTGSPTSSTPPAPPGCRSRWRWARPRCPTWSGRSSTGTP</sequence>
<dbReference type="Pfam" id="PF00501">
    <property type="entry name" value="AMP-binding"/>
    <property type="match status" value="1"/>
</dbReference>
<dbReference type="SUPFAM" id="SSF52777">
    <property type="entry name" value="CoA-dependent acyltransferases"/>
    <property type="match status" value="2"/>
</dbReference>
<feature type="region of interest" description="Disordered" evidence="1">
    <location>
        <begin position="590"/>
        <end position="651"/>
    </location>
</feature>
<dbReference type="EMBL" id="FMHW01000002">
    <property type="protein sequence ID" value="SCL26141.1"/>
    <property type="molecule type" value="Genomic_DNA"/>
</dbReference>
<dbReference type="AlphaFoldDB" id="A0A1C6S9X3"/>
<dbReference type="RefSeq" id="WP_091642426.1">
    <property type="nucleotide sequence ID" value="NZ_FMHW01000002.1"/>
</dbReference>
<evidence type="ECO:0000313" key="4">
    <source>
        <dbReference type="EMBL" id="SCL26141.1"/>
    </source>
</evidence>
<dbReference type="InterPro" id="IPR000873">
    <property type="entry name" value="AMP-dep_synth/lig_dom"/>
</dbReference>
<dbReference type="GO" id="GO:0043041">
    <property type="term" value="P:amino acid activation for nonribosomal peptide biosynthetic process"/>
    <property type="evidence" value="ECO:0007669"/>
    <property type="project" value="TreeGrafter"/>
</dbReference>
<name>A0A1C6S9X3_9ACTN</name>
<evidence type="ECO:0000313" key="5">
    <source>
        <dbReference type="Proteomes" id="UP000198959"/>
    </source>
</evidence>
<dbReference type="GO" id="GO:0044550">
    <property type="term" value="P:secondary metabolite biosynthetic process"/>
    <property type="evidence" value="ECO:0007669"/>
    <property type="project" value="TreeGrafter"/>
</dbReference>
<dbReference type="STRING" id="145854.GA0074692_2092"/>
<dbReference type="SUPFAM" id="SSF56801">
    <property type="entry name" value="Acetyl-CoA synthetase-like"/>
    <property type="match status" value="1"/>
</dbReference>
<feature type="domain" description="AMP-dependent synthetase/ligase" evidence="2">
    <location>
        <begin position="490"/>
        <end position="585"/>
    </location>
</feature>
<dbReference type="GO" id="GO:0008610">
    <property type="term" value="P:lipid biosynthetic process"/>
    <property type="evidence" value="ECO:0007669"/>
    <property type="project" value="UniProtKB-ARBA"/>
</dbReference>
<dbReference type="InterPro" id="IPR023213">
    <property type="entry name" value="CAT-like_dom_sf"/>
</dbReference>
<dbReference type="InterPro" id="IPR001242">
    <property type="entry name" value="Condensation_dom"/>
</dbReference>
<dbReference type="OrthoDB" id="3653269at2"/>
<evidence type="ECO:0000259" key="3">
    <source>
        <dbReference type="Pfam" id="PF00668"/>
    </source>
</evidence>
<dbReference type="GO" id="GO:0005737">
    <property type="term" value="C:cytoplasm"/>
    <property type="evidence" value="ECO:0007669"/>
    <property type="project" value="TreeGrafter"/>
</dbReference>
<dbReference type="PANTHER" id="PTHR45527">
    <property type="entry name" value="NONRIBOSOMAL PEPTIDE SYNTHETASE"/>
    <property type="match status" value="1"/>
</dbReference>
<accession>A0A1C6S9X3</accession>
<feature type="domain" description="Condensation" evidence="3">
    <location>
        <begin position="6"/>
        <end position="441"/>
    </location>
</feature>
<evidence type="ECO:0000259" key="2">
    <source>
        <dbReference type="Pfam" id="PF00501"/>
    </source>
</evidence>
<reference evidence="5" key="1">
    <citation type="submission" date="2016-06" db="EMBL/GenBank/DDBJ databases">
        <authorList>
            <person name="Varghese N."/>
            <person name="Submissions Spin"/>
        </authorList>
    </citation>
    <scope>NUCLEOTIDE SEQUENCE [LARGE SCALE GENOMIC DNA]</scope>
    <source>
        <strain evidence="5">DSM 43817</strain>
    </source>
</reference>
<dbReference type="PANTHER" id="PTHR45527:SF1">
    <property type="entry name" value="FATTY ACID SYNTHASE"/>
    <property type="match status" value="1"/>
</dbReference>
<dbReference type="Proteomes" id="UP000198959">
    <property type="component" value="Unassembled WGS sequence"/>
</dbReference>